<dbReference type="KEGG" id="csn:Cyast_0120"/>
<feature type="transmembrane region" description="Helical" evidence="1">
    <location>
        <begin position="101"/>
        <end position="121"/>
    </location>
</feature>
<gene>
    <name evidence="2" type="ordered locus">Cyast_0120</name>
</gene>
<accession>K9YJ32</accession>
<evidence type="ECO:0000313" key="2">
    <source>
        <dbReference type="EMBL" id="AFZ46103.1"/>
    </source>
</evidence>
<dbReference type="STRING" id="292563.Cyast_0120"/>
<dbReference type="Pfam" id="PF09991">
    <property type="entry name" value="DUF2232"/>
    <property type="match status" value="1"/>
</dbReference>
<dbReference type="PATRIC" id="fig|292563.3.peg.127"/>
<keyword evidence="1" id="KW-0812">Transmembrane</keyword>
<dbReference type="Proteomes" id="UP000010483">
    <property type="component" value="Chromosome"/>
</dbReference>
<evidence type="ECO:0000313" key="3">
    <source>
        <dbReference type="Proteomes" id="UP000010483"/>
    </source>
</evidence>
<dbReference type="HOGENOM" id="CLU_080696_0_0_3"/>
<dbReference type="PANTHER" id="PTHR37185:SF3">
    <property type="entry name" value="MEMBRANE PROTEIN"/>
    <property type="match status" value="1"/>
</dbReference>
<proteinExistence type="predicted"/>
<keyword evidence="3" id="KW-1185">Reference proteome</keyword>
<feature type="transmembrane region" description="Helical" evidence="1">
    <location>
        <begin position="141"/>
        <end position="161"/>
    </location>
</feature>
<dbReference type="BioCyc" id="CSTA292563:G1353-119-MONOMER"/>
<evidence type="ECO:0008006" key="4">
    <source>
        <dbReference type="Google" id="ProtNLM"/>
    </source>
</evidence>
<feature type="transmembrane region" description="Helical" evidence="1">
    <location>
        <begin position="198"/>
        <end position="227"/>
    </location>
</feature>
<keyword evidence="1" id="KW-1133">Transmembrane helix</keyword>
<dbReference type="eggNOG" id="COG4241">
    <property type="taxonomic scope" value="Bacteria"/>
</dbReference>
<dbReference type="PANTHER" id="PTHR37185">
    <property type="entry name" value="MEMBRANE PROTEIN"/>
    <property type="match status" value="1"/>
</dbReference>
<sequence length="247" mass="28257">MSNPNSDSKIDFDEQNWLDEIDDSTENSPAYCPYEPPQKSYNVNPKTIALVESAFLASTASLIWLIDYYFRLGPFLRMLYPLPIALVYMRRGRRASIMTTIVSGLLLSILMGPPRSIIYIIPYGLMGIQLGGMWRNGANWHLSLLTGSIIGSFGFFFRFWLFSILLGEDLWIYVINQITGLADWIFLQLGILSQPSTLVIQLLILLVVFVNNLIYCFTVHLVALLMLDRLKNPIPRPPEWIKVILDY</sequence>
<evidence type="ECO:0000256" key="1">
    <source>
        <dbReference type="SAM" id="Phobius"/>
    </source>
</evidence>
<reference evidence="3" key="1">
    <citation type="journal article" date="2013" name="Proc. Natl. Acad. Sci. U.S.A.">
        <title>Improving the coverage of the cyanobacterial phylum using diversity-driven genome sequencing.</title>
        <authorList>
            <person name="Shih P.M."/>
            <person name="Wu D."/>
            <person name="Latifi A."/>
            <person name="Axen S.D."/>
            <person name="Fewer D.P."/>
            <person name="Talla E."/>
            <person name="Calteau A."/>
            <person name="Cai F."/>
            <person name="Tandeau de Marsac N."/>
            <person name="Rippka R."/>
            <person name="Herdman M."/>
            <person name="Sivonen K."/>
            <person name="Coursin T."/>
            <person name="Laurent T."/>
            <person name="Goodwin L."/>
            <person name="Nolan M."/>
            <person name="Davenport K.W."/>
            <person name="Han C.S."/>
            <person name="Rubin E.M."/>
            <person name="Eisen J.A."/>
            <person name="Woyke T."/>
            <person name="Gugger M."/>
            <person name="Kerfeld C.A."/>
        </authorList>
    </citation>
    <scope>NUCLEOTIDE SEQUENCE [LARGE SCALE GENOMIC DNA]</scope>
    <source>
        <strain evidence="3">ATCC 29140 / PCC 7202</strain>
    </source>
</reference>
<dbReference type="EMBL" id="CP003940">
    <property type="protein sequence ID" value="AFZ46103.1"/>
    <property type="molecule type" value="Genomic_DNA"/>
</dbReference>
<dbReference type="AlphaFoldDB" id="K9YJ32"/>
<organism evidence="2 3">
    <name type="scientific">Cyanobacterium stanieri (strain ATCC 29140 / PCC 7202)</name>
    <dbReference type="NCBI Taxonomy" id="292563"/>
    <lineage>
        <taxon>Bacteria</taxon>
        <taxon>Bacillati</taxon>
        <taxon>Cyanobacteriota</taxon>
        <taxon>Cyanophyceae</taxon>
        <taxon>Oscillatoriophycideae</taxon>
        <taxon>Chroococcales</taxon>
        <taxon>Geminocystaceae</taxon>
        <taxon>Cyanobacterium</taxon>
    </lineage>
</organism>
<dbReference type="InterPro" id="IPR018710">
    <property type="entry name" value="DUF2232"/>
</dbReference>
<keyword evidence="1" id="KW-0472">Membrane</keyword>
<feature type="transmembrane region" description="Helical" evidence="1">
    <location>
        <begin position="170"/>
        <end position="192"/>
    </location>
</feature>
<feature type="transmembrane region" description="Helical" evidence="1">
    <location>
        <begin position="48"/>
        <end position="66"/>
    </location>
</feature>
<protein>
    <recommendedName>
        <fullName evidence="4">DUF2232 domain-containing protein</fullName>
    </recommendedName>
</protein>
<name>K9YJ32_CYASC</name>